<dbReference type="AlphaFoldDB" id="Q2JA88"/>
<keyword evidence="1" id="KW-0472">Membrane</keyword>
<dbReference type="STRING" id="106370.Francci3_2437"/>
<dbReference type="eggNOG" id="COG0727">
    <property type="taxonomic scope" value="Bacteria"/>
</dbReference>
<dbReference type="EMBL" id="CP000249">
    <property type="protein sequence ID" value="ABD11804.1"/>
    <property type="molecule type" value="Genomic_DNA"/>
</dbReference>
<gene>
    <name evidence="2" type="ordered locus">Francci3_2437</name>
</gene>
<sequence length="349" mass="36496">MPITCWPCNHRSHRQRRGRYACWAAISWRALERGWVFGGPVGVAIVDAVKLAKDNKRSYEQLEARCRLLAGRMAAETEAQQRARAELYDVALVPFQEVFSRLKNVDLAELAEIDLLVGGELPDVELRRLRISVVQSLGALAAGAVAGAGAGGATFAAVGALATASTGTAISGLSGAAATSATLAWLGGGPIAAGGGGVAAGTTVLAGIVAAPVVIAVGGVLEWQGRRARTGQRETAAQIAEAAADFGRAQAQAALVRRRSRQVRDILKDLRVAMTVRLPLLDTLVTANPDYATYTIAQRQRVAQLVGVASTAVTVMSTPIAGEDGTVDVQVRQVVLNAKQRLLALPRPA</sequence>
<name>Q2JA88_FRACC</name>
<dbReference type="HOGENOM" id="CLU_899419_0_0_11"/>
<dbReference type="KEGG" id="fra:Francci3_2437"/>
<evidence type="ECO:0000256" key="1">
    <source>
        <dbReference type="SAM" id="Phobius"/>
    </source>
</evidence>
<evidence type="ECO:0000313" key="3">
    <source>
        <dbReference type="Proteomes" id="UP000001937"/>
    </source>
</evidence>
<organism evidence="2 3">
    <name type="scientific">Frankia casuarinae (strain DSM 45818 / CECT 9043 / HFP020203 / CcI3)</name>
    <dbReference type="NCBI Taxonomy" id="106370"/>
    <lineage>
        <taxon>Bacteria</taxon>
        <taxon>Bacillati</taxon>
        <taxon>Actinomycetota</taxon>
        <taxon>Actinomycetes</taxon>
        <taxon>Frankiales</taxon>
        <taxon>Frankiaceae</taxon>
        <taxon>Frankia</taxon>
    </lineage>
</organism>
<feature type="transmembrane region" description="Helical" evidence="1">
    <location>
        <begin position="168"/>
        <end position="186"/>
    </location>
</feature>
<proteinExistence type="predicted"/>
<reference evidence="2 3" key="1">
    <citation type="journal article" date="2007" name="Genome Res.">
        <title>Genome characteristics of facultatively symbiotic Frankia sp. strains reflect host range and host plant biogeography.</title>
        <authorList>
            <person name="Normand P."/>
            <person name="Lapierre P."/>
            <person name="Tisa L.S."/>
            <person name="Gogarten J.P."/>
            <person name="Alloisio N."/>
            <person name="Bagnarol E."/>
            <person name="Bassi C.A."/>
            <person name="Berry A.M."/>
            <person name="Bickhart D.M."/>
            <person name="Choisne N."/>
            <person name="Couloux A."/>
            <person name="Cournoyer B."/>
            <person name="Cruveiller S."/>
            <person name="Daubin V."/>
            <person name="Demange N."/>
            <person name="Francino M.P."/>
            <person name="Goltsman E."/>
            <person name="Huang Y."/>
            <person name="Kopp O.R."/>
            <person name="Labarre L."/>
            <person name="Lapidus A."/>
            <person name="Lavire C."/>
            <person name="Marechal J."/>
            <person name="Martinez M."/>
            <person name="Mastronunzio J.E."/>
            <person name="Mullin B.C."/>
            <person name="Niemann J."/>
            <person name="Pujic P."/>
            <person name="Rawnsley T."/>
            <person name="Rouy Z."/>
            <person name="Schenowitz C."/>
            <person name="Sellstedt A."/>
            <person name="Tavares F."/>
            <person name="Tomkins J.P."/>
            <person name="Vallenet D."/>
            <person name="Valverde C."/>
            <person name="Wall L.G."/>
            <person name="Wang Y."/>
            <person name="Medigue C."/>
            <person name="Benson D.R."/>
        </authorList>
    </citation>
    <scope>NUCLEOTIDE SEQUENCE [LARGE SCALE GENOMIC DNA]</scope>
    <source>
        <strain evidence="3">DSM 45818 / CECT 9043 / CcI3</strain>
    </source>
</reference>
<keyword evidence="1" id="KW-1133">Transmembrane helix</keyword>
<feature type="transmembrane region" description="Helical" evidence="1">
    <location>
        <begin position="198"/>
        <end position="221"/>
    </location>
</feature>
<keyword evidence="3" id="KW-1185">Reference proteome</keyword>
<dbReference type="Proteomes" id="UP000001937">
    <property type="component" value="Chromosome"/>
</dbReference>
<keyword evidence="1" id="KW-0812">Transmembrane</keyword>
<feature type="transmembrane region" description="Helical" evidence="1">
    <location>
        <begin position="137"/>
        <end position="162"/>
    </location>
</feature>
<accession>Q2JA88</accession>
<evidence type="ECO:0000313" key="2">
    <source>
        <dbReference type="EMBL" id="ABD11804.1"/>
    </source>
</evidence>
<protein>
    <submittedName>
        <fullName evidence="2">Uncharacterized protein</fullName>
    </submittedName>
</protein>